<evidence type="ECO:0000313" key="3">
    <source>
        <dbReference type="EMBL" id="ADP15873.1"/>
    </source>
</evidence>
<keyword evidence="2" id="KW-0472">Membrane</keyword>
<dbReference type="RefSeq" id="WP_013393193.1">
    <property type="nucleotide sequence ID" value="NC_014640.1"/>
</dbReference>
<dbReference type="KEGG" id="axy:AXYL_02552"/>
<keyword evidence="2" id="KW-0812">Transmembrane</keyword>
<feature type="compositionally biased region" description="Basic and acidic residues" evidence="1">
    <location>
        <begin position="161"/>
        <end position="182"/>
    </location>
</feature>
<protein>
    <submittedName>
        <fullName evidence="3">Uncharacterized protein</fullName>
    </submittedName>
</protein>
<proteinExistence type="predicted"/>
<dbReference type="AlphaFoldDB" id="E3HPN9"/>
<dbReference type="OrthoDB" id="6747916at2"/>
<dbReference type="PATRIC" id="fig|762376.5.peg.2553"/>
<evidence type="ECO:0000256" key="1">
    <source>
        <dbReference type="SAM" id="MobiDB-lite"/>
    </source>
</evidence>
<accession>E3HPN9</accession>
<reference evidence="3 4" key="1">
    <citation type="journal article" date="2011" name="J. Bacteriol.">
        <title>Complete genome sequence of the haloaromatic acid-degrading bacterium Achromobacter xylosoxidans A8.</title>
        <authorList>
            <person name="Strnad H."/>
            <person name="Ridl J."/>
            <person name="Paces J."/>
            <person name="Kolar M."/>
            <person name="Vlcek C."/>
            <person name="Paces V."/>
        </authorList>
    </citation>
    <scope>NUCLEOTIDE SEQUENCE [LARGE SCALE GENOMIC DNA]</scope>
    <source>
        <strain evidence="3 4">A8</strain>
    </source>
</reference>
<gene>
    <name evidence="3" type="ordered locus">AXYL_02552</name>
</gene>
<feature type="transmembrane region" description="Helical" evidence="2">
    <location>
        <begin position="424"/>
        <end position="445"/>
    </location>
</feature>
<keyword evidence="2" id="KW-1133">Transmembrane helix</keyword>
<evidence type="ECO:0000313" key="4">
    <source>
        <dbReference type="Proteomes" id="UP000006876"/>
    </source>
</evidence>
<feature type="transmembrane region" description="Helical" evidence="2">
    <location>
        <begin position="383"/>
        <end position="404"/>
    </location>
</feature>
<evidence type="ECO:0000256" key="2">
    <source>
        <dbReference type="SAM" id="Phobius"/>
    </source>
</evidence>
<dbReference type="Proteomes" id="UP000006876">
    <property type="component" value="Chromosome"/>
</dbReference>
<name>E3HPN9_ACHXA</name>
<dbReference type="EMBL" id="CP002287">
    <property type="protein sequence ID" value="ADP15873.1"/>
    <property type="molecule type" value="Genomic_DNA"/>
</dbReference>
<feature type="compositionally biased region" description="Polar residues" evidence="1">
    <location>
        <begin position="184"/>
        <end position="198"/>
    </location>
</feature>
<dbReference type="eggNOG" id="ENOG5032SKU">
    <property type="taxonomic scope" value="Bacteria"/>
</dbReference>
<feature type="region of interest" description="Disordered" evidence="1">
    <location>
        <begin position="151"/>
        <end position="206"/>
    </location>
</feature>
<organism evidence="3 4">
    <name type="scientific">Achromobacter xylosoxidans (strain A8)</name>
    <dbReference type="NCBI Taxonomy" id="762376"/>
    <lineage>
        <taxon>Bacteria</taxon>
        <taxon>Pseudomonadati</taxon>
        <taxon>Pseudomonadota</taxon>
        <taxon>Betaproteobacteria</taxon>
        <taxon>Burkholderiales</taxon>
        <taxon>Alcaligenaceae</taxon>
        <taxon>Achromobacter</taxon>
    </lineage>
</organism>
<dbReference type="STRING" id="762376.AXYL_02552"/>
<sequence>MPTQKKHDSKHKSESVDFSFSLAAGGFNQLQGDALNSALADYKTKIMDSITTKSGDLSKQSIDVQQGFTAEAHHAGSFNIEAAAKGQLNHTATLDVGQVNDPVTDIRVQTPDGSHDYQVKFYKDGDSTAAALSPKRYDAVGKVVPDDQVQEVKNSAGKRASKAEGNRPDVAESYKDTADKATGKISSNDGKNIESTGLNRKGKGSAEELAKEARKKGEGPDYKDKARVRAEFNRMQYRNAVQSGALTGASSAAAGELYSFMTSNEPMTKERCMEAAQNIVFSALKGSARAVAVTGVQHLGQLMADAAAEAAAKTAAKAAGGAAAKASASSLGGTIGQQMTKGNVAAATVAIAISLGENLYKFSQGEIDSIEFASSSIGSTIQIVGVTCATSLAAPASAFLGQFIASNVASVTVFGTTLGALGPIALGAVFAIGFSLAIGSFVGHFQGVGSKIAIKDITDAAAKLEIGHITLAQYATSVGTMSENTFVWTDCIPFSGAISVLSEYRTRKSQLKSLQAELYRRFDQIDAAERRQMQELMEQFEYQIHAMDLQYEQARREVIQQASDKFGEMRASLDKHLELKYLMFHPVIKRYQDETNVVSSQKLKEYEAQLRIDAYRDEIAHLNQLVDQGLSDSPEDRQLKYQLDGALKDRVDLTLPAITGFDQAYEFLLQA</sequence>
<dbReference type="HOGENOM" id="CLU_422016_0_0_4"/>